<keyword evidence="3" id="KW-1185">Reference proteome</keyword>
<comment type="caution">
    <text evidence="2">The sequence shown here is derived from an EMBL/GenBank/DDBJ whole genome shotgun (WGS) entry which is preliminary data.</text>
</comment>
<dbReference type="Gene3D" id="3.30.565.60">
    <property type="match status" value="1"/>
</dbReference>
<organism evidence="2 3">
    <name type="scientific">Clostridium paridis</name>
    <dbReference type="NCBI Taxonomy" id="2803863"/>
    <lineage>
        <taxon>Bacteria</taxon>
        <taxon>Bacillati</taxon>
        <taxon>Bacillota</taxon>
        <taxon>Clostridia</taxon>
        <taxon>Eubacteriales</taxon>
        <taxon>Clostridiaceae</taxon>
        <taxon>Clostridium</taxon>
    </lineage>
</organism>
<sequence length="384" mass="44170">MDRRKLMTLIKQEEGIKLDFKQKIDISSDSGKKELAKDICAIANSKGGRGYLIVGIEDKTKKIIGIDKDYIFSEEQIQQIVASRCETPIPIKVDFFEIEKKYIGVITIYDGQQKPYQIRENGAFYIRRGSTTDVMRKEELLSAFQENLNIVLESFPLIRSNISALNMNLVNKYFQKKGIIINDENKEFLLESASIIVRDGDSDNYFCSLGGLLVFSDINYLYIPNNIVTIRVLNKEGIEETVVISGNLMNIIDESEKKINEILPNEYPKKPILEALKNAVLYRDYTHINRGIDVVIGYKSIEVMSPGNLLYPKVYQNNFSYLKRNIWLYEKMITLDDDKRFSQGVDGFNIMKKAFYGKGRVKFVNSRIEGIFKVIFPGWSICEN</sequence>
<dbReference type="Gene3D" id="3.30.950.30">
    <property type="entry name" value="Schlafen, AAA domain"/>
    <property type="match status" value="1"/>
</dbReference>
<dbReference type="PANTHER" id="PTHR30595">
    <property type="entry name" value="GLPR-RELATED TRANSCRIPTIONAL REPRESSOR"/>
    <property type="match status" value="1"/>
</dbReference>
<protein>
    <submittedName>
        <fullName evidence="2">DNA binding domain-containing protein</fullName>
    </submittedName>
</protein>
<dbReference type="PANTHER" id="PTHR30595:SF6">
    <property type="entry name" value="SCHLAFEN ALBA-2 DOMAIN-CONTAINING PROTEIN"/>
    <property type="match status" value="1"/>
</dbReference>
<dbReference type="AlphaFoldDB" id="A0A937FHP7"/>
<evidence type="ECO:0000313" key="2">
    <source>
        <dbReference type="EMBL" id="MBL4933939.1"/>
    </source>
</evidence>
<dbReference type="Pfam" id="PF04326">
    <property type="entry name" value="SLFN_AlbA_2"/>
    <property type="match status" value="1"/>
</dbReference>
<dbReference type="InterPro" id="IPR038475">
    <property type="entry name" value="RecG_C_sf"/>
</dbReference>
<feature type="domain" description="Schlafen AlbA-2" evidence="1">
    <location>
        <begin position="14"/>
        <end position="135"/>
    </location>
</feature>
<dbReference type="InterPro" id="IPR007421">
    <property type="entry name" value="Schlafen_AlbA_2_dom"/>
</dbReference>
<name>A0A937FHP7_9CLOT</name>
<dbReference type="RefSeq" id="WP_202769401.1">
    <property type="nucleotide sequence ID" value="NZ_JAESWA010000029.1"/>
</dbReference>
<dbReference type="InterPro" id="IPR038461">
    <property type="entry name" value="Schlafen_AlbA_2_dom_sf"/>
</dbReference>
<evidence type="ECO:0000313" key="3">
    <source>
        <dbReference type="Proteomes" id="UP000623681"/>
    </source>
</evidence>
<dbReference type="Proteomes" id="UP000623681">
    <property type="component" value="Unassembled WGS sequence"/>
</dbReference>
<evidence type="ECO:0000259" key="1">
    <source>
        <dbReference type="Pfam" id="PF04326"/>
    </source>
</evidence>
<accession>A0A937FHP7</accession>
<gene>
    <name evidence="2" type="ORF">JK634_19310</name>
</gene>
<dbReference type="EMBL" id="JAESWA010000029">
    <property type="protein sequence ID" value="MBL4933939.1"/>
    <property type="molecule type" value="Genomic_DNA"/>
</dbReference>
<reference evidence="2" key="1">
    <citation type="submission" date="2021-01" db="EMBL/GenBank/DDBJ databases">
        <title>Genome public.</title>
        <authorList>
            <person name="Liu C."/>
            <person name="Sun Q."/>
        </authorList>
    </citation>
    <scope>NUCLEOTIDE SEQUENCE</scope>
    <source>
        <strain evidence="2">YIM B02565</strain>
    </source>
</reference>
<proteinExistence type="predicted"/>